<protein>
    <recommendedName>
        <fullName evidence="4">Heparanase</fullName>
    </recommendedName>
</protein>
<keyword evidence="3" id="KW-1185">Reference proteome</keyword>
<dbReference type="SUPFAM" id="SSF51445">
    <property type="entry name" value="(Trans)glycosidases"/>
    <property type="match status" value="1"/>
</dbReference>
<dbReference type="GO" id="GO:0005615">
    <property type="term" value="C:extracellular space"/>
    <property type="evidence" value="ECO:0007669"/>
    <property type="project" value="TreeGrafter"/>
</dbReference>
<dbReference type="Proteomes" id="UP000019118">
    <property type="component" value="Unassembled WGS sequence"/>
</dbReference>
<evidence type="ECO:0000313" key="3">
    <source>
        <dbReference type="Proteomes" id="UP000019118"/>
    </source>
</evidence>
<name>A0AAR5PYK3_DENPD</name>
<comment type="similarity">
    <text evidence="1">Belongs to the glycosyl hydrolase 79 family.</text>
</comment>
<dbReference type="PANTHER" id="PTHR46145">
    <property type="entry name" value="HEPARANASE"/>
    <property type="match status" value="1"/>
</dbReference>
<proteinExistence type="inferred from homology"/>
<evidence type="ECO:0000313" key="2">
    <source>
        <dbReference type="EnsemblMetazoa" id="XP_019766080.1"/>
    </source>
</evidence>
<gene>
    <name evidence="2" type="primary">109541637</name>
</gene>
<sequence>MVLVFAKCMSEMLSKVKEYIRWRAYLRIGGNQADQIVFVQDGLSGTNYRSESEFDEYILSGSDWLQLHHLARQAGIKVIYDLNSLLRFVNGSWNSENAQQMLSFSQQHKLEVDWELGNEPNSYPKKFDTVVNASQLGRDFVGLRELLNGYSWYENSLLIGPSTTRLRTKDIEDYFLHFLESGGFESVGAITFHHYYFSGMNATSREFLDLSTFDYLEYCIDTVKSVLSLLPSADKPLWLGETSTAWHGGAPNMSDRFLGSFLWIDKLGLSAKMGIDVVVRQSIFKGDYALLNQSYYPNPDWWVSVLYKELVGTKVITTETEGKAEIRLYAHCARPNSIWASGSSVVVFGVNLQDEVGFVQIKELRSASQVYSYELSSNETLFSQFVQLNGETLQLRQNSNLPAFRPTVIERTETMTISPYAIVFWVFTDTDLEACAPE</sequence>
<reference evidence="3" key="1">
    <citation type="journal article" date="2013" name="Genome Biol.">
        <title>Draft genome of the mountain pine beetle, Dendroctonus ponderosae Hopkins, a major forest pest.</title>
        <authorList>
            <person name="Keeling C.I."/>
            <person name="Yuen M.M."/>
            <person name="Liao N.Y."/>
            <person name="Docking T.R."/>
            <person name="Chan S.K."/>
            <person name="Taylor G.A."/>
            <person name="Palmquist D.L."/>
            <person name="Jackman S.D."/>
            <person name="Nguyen A."/>
            <person name="Li M."/>
            <person name="Henderson H."/>
            <person name="Janes J.K."/>
            <person name="Zhao Y."/>
            <person name="Pandoh P."/>
            <person name="Moore R."/>
            <person name="Sperling F.A."/>
            <person name="Huber D.P."/>
            <person name="Birol I."/>
            <person name="Jones S.J."/>
            <person name="Bohlmann J."/>
        </authorList>
    </citation>
    <scope>NUCLEOTIDE SEQUENCE</scope>
</reference>
<dbReference type="InterPro" id="IPR017853">
    <property type="entry name" value="GH"/>
</dbReference>
<dbReference type="GO" id="GO:0031012">
    <property type="term" value="C:extracellular matrix"/>
    <property type="evidence" value="ECO:0007669"/>
    <property type="project" value="TreeGrafter"/>
</dbReference>
<dbReference type="GO" id="GO:0016798">
    <property type="term" value="F:hydrolase activity, acting on glycosyl bonds"/>
    <property type="evidence" value="ECO:0007669"/>
    <property type="project" value="InterPro"/>
</dbReference>
<dbReference type="AlphaFoldDB" id="A0AAR5PYK3"/>
<dbReference type="GO" id="GO:0016020">
    <property type="term" value="C:membrane"/>
    <property type="evidence" value="ECO:0007669"/>
    <property type="project" value="InterPro"/>
</dbReference>
<dbReference type="EnsemblMetazoa" id="XM_019910521.1">
    <property type="protein sequence ID" value="XP_019766080.1"/>
    <property type="gene ID" value="LOC109541637"/>
</dbReference>
<evidence type="ECO:0008006" key="4">
    <source>
        <dbReference type="Google" id="ProtNLM"/>
    </source>
</evidence>
<dbReference type="Gene3D" id="3.20.20.80">
    <property type="entry name" value="Glycosidases"/>
    <property type="match status" value="1"/>
</dbReference>
<reference evidence="2" key="2">
    <citation type="submission" date="2024-08" db="UniProtKB">
        <authorList>
            <consortium name="EnsemblMetazoa"/>
        </authorList>
    </citation>
    <scope>IDENTIFICATION</scope>
</reference>
<dbReference type="Pfam" id="PF03662">
    <property type="entry name" value="Glyco_hydro_79n"/>
    <property type="match status" value="1"/>
</dbReference>
<accession>A0AAR5PYK3</accession>
<evidence type="ECO:0000256" key="1">
    <source>
        <dbReference type="ARBA" id="ARBA00009800"/>
    </source>
</evidence>
<dbReference type="PANTHER" id="PTHR46145:SF4">
    <property type="entry name" value="HEPARANASE"/>
    <property type="match status" value="1"/>
</dbReference>
<dbReference type="InterPro" id="IPR005199">
    <property type="entry name" value="Glyco_hydro_79"/>
</dbReference>
<organism evidence="2 3">
    <name type="scientific">Dendroctonus ponderosae</name>
    <name type="common">Mountain pine beetle</name>
    <dbReference type="NCBI Taxonomy" id="77166"/>
    <lineage>
        <taxon>Eukaryota</taxon>
        <taxon>Metazoa</taxon>
        <taxon>Ecdysozoa</taxon>
        <taxon>Arthropoda</taxon>
        <taxon>Hexapoda</taxon>
        <taxon>Insecta</taxon>
        <taxon>Pterygota</taxon>
        <taxon>Neoptera</taxon>
        <taxon>Endopterygota</taxon>
        <taxon>Coleoptera</taxon>
        <taxon>Polyphaga</taxon>
        <taxon>Cucujiformia</taxon>
        <taxon>Curculionidae</taxon>
        <taxon>Scolytinae</taxon>
        <taxon>Dendroctonus</taxon>
    </lineage>
</organism>